<sequence>MSRRDDGEQLHLNINILPSGSHPAAWRSPTGRRRGFVDIGLYQEIGRIAERGKLDAIFLADTLALPKGVIQSGPTWALDPVVILTSVAAVTEKLGLIGTASSTFFSPWTLARSFLSLDHASNGRAGWNLVTTSEPSSAFNFGPDPLPPKQQRYAQASEFSDIVRALWDSWSDDALIADPESAVFADPDQITAPAHSGDNFSVAGPLALPRTAQGRPLLVQAGGSPEGRDLAARHADALFNAQLTLAGAQSYYSDLKARAEAYGRHPGDIAVLPGVEITVGETTADAWARKNALDDLIPRDKRLRSFAARVGIPADALSWDEPIPEEFDDPTSGANSFGFASAFHDLNVAERLPVGEIIRRGAGAHRTLVGSPHDVADSLEEWFEEHGADGFNVNIDVFPDGLERFVDLAVPELQRRGLFRREYAESTLRQRYARAT</sequence>
<feature type="binding site" evidence="6">
    <location>
        <position position="153"/>
    </location>
    <ligand>
        <name>FMN</name>
        <dbReference type="ChEBI" id="CHEBI:58210"/>
    </ligand>
</feature>
<evidence type="ECO:0000256" key="1">
    <source>
        <dbReference type="ARBA" id="ARBA00022630"/>
    </source>
</evidence>
<dbReference type="PANTHER" id="PTHR30011">
    <property type="entry name" value="ALKANESULFONATE MONOOXYGENASE-RELATED"/>
    <property type="match status" value="1"/>
</dbReference>
<dbReference type="OrthoDB" id="8320141at2"/>
<evidence type="ECO:0000313" key="9">
    <source>
        <dbReference type="Proteomes" id="UP000011666"/>
    </source>
</evidence>
<reference evidence="8 9" key="1">
    <citation type="submission" date="2013-01" db="EMBL/GenBank/DDBJ databases">
        <title>Whole genome shotgun sequence of Gordonia soli NBRC 108243.</title>
        <authorList>
            <person name="Isaki-Nakamura S."/>
            <person name="Hosoyama A."/>
            <person name="Tsuchikane K."/>
            <person name="Ando Y."/>
            <person name="Baba S."/>
            <person name="Ohji S."/>
            <person name="Hamada M."/>
            <person name="Tamura T."/>
            <person name="Yamazoe A."/>
            <person name="Yamazaki S."/>
            <person name="Fujita N."/>
        </authorList>
    </citation>
    <scope>NUCLEOTIDE SEQUENCE [LARGE SCALE GENOMIC DNA]</scope>
    <source>
        <strain evidence="8 9">NBRC 108243</strain>
    </source>
</reference>
<dbReference type="PANTHER" id="PTHR30011:SF16">
    <property type="entry name" value="C2H2 FINGER DOMAIN TRANSCRIPTION FACTOR (EUROFUNG)-RELATED"/>
    <property type="match status" value="1"/>
</dbReference>
<dbReference type="InterPro" id="IPR016215">
    <property type="entry name" value="NTA_MOA"/>
</dbReference>
<dbReference type="CDD" id="cd01095">
    <property type="entry name" value="Nitrilotriacetate_monoxgenase"/>
    <property type="match status" value="1"/>
</dbReference>
<feature type="binding site" evidence="6">
    <location>
        <position position="224"/>
    </location>
    <ligand>
        <name>FMN</name>
        <dbReference type="ChEBI" id="CHEBI:58210"/>
    </ligand>
</feature>
<dbReference type="eggNOG" id="COG2141">
    <property type="taxonomic scope" value="Bacteria"/>
</dbReference>
<accession>M0QP57</accession>
<comment type="caution">
    <text evidence="8">The sequence shown here is derived from an EMBL/GenBank/DDBJ whole genome shotgun (WGS) entry which is preliminary data.</text>
</comment>
<feature type="binding site" evidence="6">
    <location>
        <position position="61"/>
    </location>
    <ligand>
        <name>FMN</name>
        <dbReference type="ChEBI" id="CHEBI:58210"/>
    </ligand>
</feature>
<feature type="domain" description="Luciferase-like" evidence="7">
    <location>
        <begin position="43"/>
        <end position="389"/>
    </location>
</feature>
<name>M0QP57_9ACTN</name>
<feature type="binding site" evidence="6">
    <location>
        <position position="99"/>
    </location>
    <ligand>
        <name>FMN</name>
        <dbReference type="ChEBI" id="CHEBI:58210"/>
    </ligand>
</feature>
<dbReference type="InterPro" id="IPR051260">
    <property type="entry name" value="Diverse_substr_monoxygenases"/>
</dbReference>
<dbReference type="NCBIfam" id="TIGR03860">
    <property type="entry name" value="FMN_nitrolo"/>
    <property type="match status" value="1"/>
</dbReference>
<keyword evidence="3" id="KW-0560">Oxidoreductase</keyword>
<evidence type="ECO:0000256" key="6">
    <source>
        <dbReference type="PIRSR" id="PIRSR000337-1"/>
    </source>
</evidence>
<comment type="similarity">
    <text evidence="5">Belongs to the NtaA/SnaA/DszA monooxygenase family.</text>
</comment>
<dbReference type="Gene3D" id="3.20.20.30">
    <property type="entry name" value="Luciferase-like domain"/>
    <property type="match status" value="1"/>
</dbReference>
<dbReference type="Proteomes" id="UP000011666">
    <property type="component" value="Unassembled WGS sequence"/>
</dbReference>
<evidence type="ECO:0000313" key="8">
    <source>
        <dbReference type="EMBL" id="GAC69227.1"/>
    </source>
</evidence>
<dbReference type="SUPFAM" id="SSF51679">
    <property type="entry name" value="Bacterial luciferase-like"/>
    <property type="match status" value="1"/>
</dbReference>
<dbReference type="EMBL" id="BANX01000023">
    <property type="protein sequence ID" value="GAC69227.1"/>
    <property type="molecule type" value="Genomic_DNA"/>
</dbReference>
<dbReference type="GO" id="GO:0004497">
    <property type="term" value="F:monooxygenase activity"/>
    <property type="evidence" value="ECO:0007669"/>
    <property type="project" value="UniProtKB-KW"/>
</dbReference>
<evidence type="ECO:0000256" key="3">
    <source>
        <dbReference type="ARBA" id="ARBA00023002"/>
    </source>
</evidence>
<keyword evidence="9" id="KW-1185">Reference proteome</keyword>
<dbReference type="RefSeq" id="WP_007622084.1">
    <property type="nucleotide sequence ID" value="NZ_BANX01000023.1"/>
</dbReference>
<proteinExistence type="inferred from homology"/>
<dbReference type="Pfam" id="PF00296">
    <property type="entry name" value="Bac_luciferase"/>
    <property type="match status" value="1"/>
</dbReference>
<keyword evidence="1 6" id="KW-0285">Flavoprotein</keyword>
<dbReference type="GO" id="GO:0016705">
    <property type="term" value="F:oxidoreductase activity, acting on paired donors, with incorporation or reduction of molecular oxygen"/>
    <property type="evidence" value="ECO:0007669"/>
    <property type="project" value="InterPro"/>
</dbReference>
<keyword evidence="2 6" id="KW-0288">FMN</keyword>
<dbReference type="STRING" id="1223545.GS4_23_00210"/>
<evidence type="ECO:0000256" key="5">
    <source>
        <dbReference type="ARBA" id="ARBA00033748"/>
    </source>
</evidence>
<evidence type="ECO:0000259" key="7">
    <source>
        <dbReference type="Pfam" id="PF00296"/>
    </source>
</evidence>
<keyword evidence="4 8" id="KW-0503">Monooxygenase</keyword>
<dbReference type="PIRSF" id="PIRSF000337">
    <property type="entry name" value="NTA_MOA"/>
    <property type="match status" value="1"/>
</dbReference>
<gene>
    <name evidence="8" type="ORF">GS4_23_00210</name>
</gene>
<protein>
    <submittedName>
        <fullName evidence="8">Putative FMNH2-dependent monooxygenase</fullName>
    </submittedName>
</protein>
<dbReference type="AlphaFoldDB" id="M0QP57"/>
<dbReference type="InterPro" id="IPR036661">
    <property type="entry name" value="Luciferase-like_sf"/>
</dbReference>
<organism evidence="8 9">
    <name type="scientific">Gordonia soli NBRC 108243</name>
    <dbReference type="NCBI Taxonomy" id="1223545"/>
    <lineage>
        <taxon>Bacteria</taxon>
        <taxon>Bacillati</taxon>
        <taxon>Actinomycetota</taxon>
        <taxon>Actinomycetes</taxon>
        <taxon>Mycobacteriales</taxon>
        <taxon>Gordoniaceae</taxon>
        <taxon>Gordonia</taxon>
    </lineage>
</organism>
<evidence type="ECO:0000256" key="4">
    <source>
        <dbReference type="ARBA" id="ARBA00023033"/>
    </source>
</evidence>
<dbReference type="InterPro" id="IPR011251">
    <property type="entry name" value="Luciferase-like_dom"/>
</dbReference>
<evidence type="ECO:0000256" key="2">
    <source>
        <dbReference type="ARBA" id="ARBA00022643"/>
    </source>
</evidence>